<dbReference type="PANTHER" id="PTHR47936">
    <property type="entry name" value="PPR_LONG DOMAIN-CONTAINING PROTEIN"/>
    <property type="match status" value="1"/>
</dbReference>
<protein>
    <recommendedName>
        <fullName evidence="5">Pentatricopeptide repeat-containing protein, chloroplastic</fullName>
    </recommendedName>
</protein>
<dbReference type="Pfam" id="PF01535">
    <property type="entry name" value="PPR"/>
    <property type="match status" value="2"/>
</dbReference>
<dbReference type="AlphaFoldDB" id="A0A812K562"/>
<keyword evidence="4" id="KW-1185">Reference proteome</keyword>
<evidence type="ECO:0008006" key="5">
    <source>
        <dbReference type="Google" id="ProtNLM"/>
    </source>
</evidence>
<dbReference type="SUPFAM" id="SSF82199">
    <property type="entry name" value="SET domain"/>
    <property type="match status" value="1"/>
</dbReference>
<dbReference type="OrthoDB" id="441617at2759"/>
<evidence type="ECO:0000313" key="4">
    <source>
        <dbReference type="Proteomes" id="UP000601435"/>
    </source>
</evidence>
<keyword evidence="1" id="KW-0677">Repeat</keyword>
<dbReference type="PROSITE" id="PS51375">
    <property type="entry name" value="PPR"/>
    <property type="match status" value="2"/>
</dbReference>
<gene>
    <name evidence="3" type="ORF">SNEC2469_LOCUS2503</name>
</gene>
<evidence type="ECO:0000313" key="3">
    <source>
        <dbReference type="EMBL" id="CAE7216167.1"/>
    </source>
</evidence>
<dbReference type="NCBIfam" id="TIGR00756">
    <property type="entry name" value="PPR"/>
    <property type="match status" value="1"/>
</dbReference>
<evidence type="ECO:0000256" key="1">
    <source>
        <dbReference type="ARBA" id="ARBA00022737"/>
    </source>
</evidence>
<feature type="repeat" description="PPR" evidence="2">
    <location>
        <begin position="218"/>
        <end position="252"/>
    </location>
</feature>
<dbReference type="Proteomes" id="UP000601435">
    <property type="component" value="Unassembled WGS sequence"/>
</dbReference>
<feature type="repeat" description="PPR" evidence="2">
    <location>
        <begin position="677"/>
        <end position="711"/>
    </location>
</feature>
<evidence type="ECO:0000256" key="2">
    <source>
        <dbReference type="PROSITE-ProRule" id="PRU00708"/>
    </source>
</evidence>
<dbReference type="InterPro" id="IPR046341">
    <property type="entry name" value="SET_dom_sf"/>
</dbReference>
<dbReference type="PANTHER" id="PTHR47936:SF1">
    <property type="entry name" value="PENTATRICOPEPTIDE REPEAT-CONTAINING PROTEIN GUN1, CHLOROPLASTIC"/>
    <property type="match status" value="1"/>
</dbReference>
<organism evidence="3 4">
    <name type="scientific">Symbiodinium necroappetens</name>
    <dbReference type="NCBI Taxonomy" id="1628268"/>
    <lineage>
        <taxon>Eukaryota</taxon>
        <taxon>Sar</taxon>
        <taxon>Alveolata</taxon>
        <taxon>Dinophyceae</taxon>
        <taxon>Suessiales</taxon>
        <taxon>Symbiodiniaceae</taxon>
        <taxon>Symbiodinium</taxon>
    </lineage>
</organism>
<dbReference type="Gene3D" id="1.25.40.10">
    <property type="entry name" value="Tetratricopeptide repeat domain"/>
    <property type="match status" value="4"/>
</dbReference>
<dbReference type="InterPro" id="IPR002885">
    <property type="entry name" value="PPR_rpt"/>
</dbReference>
<comment type="caution">
    <text evidence="3">The sequence shown here is derived from an EMBL/GenBank/DDBJ whole genome shotgun (WGS) entry which is preliminary data.</text>
</comment>
<dbReference type="InterPro" id="IPR011990">
    <property type="entry name" value="TPR-like_helical_dom_sf"/>
</dbReference>
<accession>A0A812K562</accession>
<reference evidence="3" key="1">
    <citation type="submission" date="2021-02" db="EMBL/GenBank/DDBJ databases">
        <authorList>
            <person name="Dougan E. K."/>
            <person name="Rhodes N."/>
            <person name="Thang M."/>
            <person name="Chan C."/>
        </authorList>
    </citation>
    <scope>NUCLEOTIDE SEQUENCE</scope>
</reference>
<name>A0A812K562_9DINO</name>
<dbReference type="EMBL" id="CAJNJA010006821">
    <property type="protein sequence ID" value="CAE7216167.1"/>
    <property type="molecule type" value="Genomic_DNA"/>
</dbReference>
<sequence length="823" mass="88213">MSYTMPNHITSSVGFWACRIMTWLIEHTQLDPVKPVEKVGTSGVLVADLPELGGAAAVASRDFQAGERVFEEPVLVVAPSATNLARVRAYCDLAAEKRRLLREDFFGEAPPVRCAATAACSGEVSGDSAAEVLAILRAEGQDDLDLAEVEEVIRVWNLNAYDNALAPVACKVSHSCAPNLTIRVDAIEGIIEGTACRQIVAGEALDLAKLQQQGLQADEAVFNAAISALGRGSKWLRALQLAKVMPGQDIEPGIVTSNALCSACRRQSAWIKATSLLQEALGLNLKLGAVFLGTSAAFLERGKQWTLCLNLLLSFCTRDVALETITCNSAFSSCEKSGQWPAALSLMTSTCHIRILLDVISWSAAISACEKAGQWLQALSLFRIVQASLSPNSFTHSAILSSCEKASRWQQASQLLHVQKFSLGRFETLHCNSVLSSCRTGSSWRVALVFLQDLSTLSGLRANSISFNSVFRSLLADEGLNRWHHGQLLMQRLLAHGMQVSIITGNTLMSLYDKARQWSHAQDLLAHQLSLYGLLVDIMTYNGALSAFEKGSQWPRAQWQLTCMLKYGPQPQIVTLGGSIAALGAAQLWEHSLLRFGSMGEFRLKANSVAFGAVLNACDRGQSWKAALALVLAASRDTAELGAVEFNSAITACSSSHVTDHALACAREMLLRRVMPDQVTCNALLALYGRAGMWNEAICLLRKTPVPGLTSPPLAPDVLSYSAALAACAKGCRPYEAEGLLTTAKSSRIALDLQAISNAVSSFRQASLWQQALGLALAMDSMDAVLLELASGAAEVGGCPTSAVELLHAAASTAHLGIRDARC</sequence>
<proteinExistence type="predicted"/>